<organism evidence="1 2">
    <name type="scientific">Coffea arabica</name>
    <name type="common">Arabian coffee</name>
    <dbReference type="NCBI Taxonomy" id="13443"/>
    <lineage>
        <taxon>Eukaryota</taxon>
        <taxon>Viridiplantae</taxon>
        <taxon>Streptophyta</taxon>
        <taxon>Embryophyta</taxon>
        <taxon>Tracheophyta</taxon>
        <taxon>Spermatophyta</taxon>
        <taxon>Magnoliopsida</taxon>
        <taxon>eudicotyledons</taxon>
        <taxon>Gunneridae</taxon>
        <taxon>Pentapetalae</taxon>
        <taxon>asterids</taxon>
        <taxon>lamiids</taxon>
        <taxon>Gentianales</taxon>
        <taxon>Rubiaceae</taxon>
        <taxon>Ixoroideae</taxon>
        <taxon>Gardenieae complex</taxon>
        <taxon>Bertiereae - Coffeeae clade</taxon>
        <taxon>Coffeeae</taxon>
        <taxon>Coffea</taxon>
    </lineage>
</organism>
<accession>A0ABM4VX94</accession>
<sequence>MGRHKAGVMRELQGMKQVQQSRYLGLPLVIGRSKRQTFDFIKQKTIDRLKGWKEKLLSQAGKEVLLKSVIMALPIYVMSCCMLPKDLCRKISSEMAKFWWGQREKEHRIHLLSWGRLADGKAERGLGFRELHEFNLVLLAKQLWRILTRPNLLMSKVTRARYFKGTSIWAMKSQSTDSWYWRSLLKARELLEEGIRKRVGDGKSIDIWEDRWLPNTENGKVKTQRAEGVAVQWVSELIKDGQ</sequence>
<dbReference type="PANTHER" id="PTHR33116:SF86">
    <property type="entry name" value="REVERSE TRANSCRIPTASE DOMAIN-CONTAINING PROTEIN"/>
    <property type="match status" value="1"/>
</dbReference>
<dbReference type="RefSeq" id="XP_071924161.1">
    <property type="nucleotide sequence ID" value="XM_072068060.1"/>
</dbReference>
<gene>
    <name evidence="2" type="primary">LOC140015464</name>
</gene>
<proteinExistence type="predicted"/>
<evidence type="ECO:0000313" key="1">
    <source>
        <dbReference type="Proteomes" id="UP001652660"/>
    </source>
</evidence>
<dbReference type="GeneID" id="140015464"/>
<protein>
    <submittedName>
        <fullName evidence="2">Uncharacterized mitochondrial protein AtMg00310-like</fullName>
    </submittedName>
</protein>
<dbReference type="PANTHER" id="PTHR33116">
    <property type="entry name" value="REVERSE TRANSCRIPTASE ZINC-BINDING DOMAIN-CONTAINING PROTEIN-RELATED-RELATED"/>
    <property type="match status" value="1"/>
</dbReference>
<evidence type="ECO:0000313" key="2">
    <source>
        <dbReference type="RefSeq" id="XP_071924161.1"/>
    </source>
</evidence>
<reference evidence="2" key="1">
    <citation type="submission" date="2025-08" db="UniProtKB">
        <authorList>
            <consortium name="RefSeq"/>
        </authorList>
    </citation>
    <scope>IDENTIFICATION</scope>
    <source>
        <tissue evidence="2">Leaves</tissue>
    </source>
</reference>
<dbReference type="Proteomes" id="UP001652660">
    <property type="component" value="Chromosome 10e"/>
</dbReference>
<name>A0ABM4VX94_COFAR</name>
<keyword evidence="1" id="KW-1185">Reference proteome</keyword>